<protein>
    <submittedName>
        <fullName evidence="4">Uncharacterized protein</fullName>
    </submittedName>
</protein>
<dbReference type="OMA" id="EVYVHKF"/>
<evidence type="ECO:0000256" key="1">
    <source>
        <dbReference type="ARBA" id="ARBA00010307"/>
    </source>
</evidence>
<reference evidence="4 5" key="1">
    <citation type="submission" date="2014-03" db="EMBL/GenBank/DDBJ databases">
        <title>The Genome Sequence of Plasmodium fragile nilgiri.</title>
        <authorList>
            <consortium name="The Broad Institute Genomics Platform"/>
            <consortium name="The Broad Institute Genome Sequencing Center for Infectious Disease"/>
            <person name="Neafsey D."/>
            <person name="Duraisingh M."/>
            <person name="Young S.K."/>
            <person name="Zeng Q."/>
            <person name="Gargeya S."/>
            <person name="Abouelleil A."/>
            <person name="Alvarado L."/>
            <person name="Chapman S.B."/>
            <person name="Gainer-Dewar J."/>
            <person name="Goldberg J."/>
            <person name="Griggs A."/>
            <person name="Gujja S."/>
            <person name="Hansen M."/>
            <person name="Howarth C."/>
            <person name="Imamovic A."/>
            <person name="Larimer J."/>
            <person name="Pearson M."/>
            <person name="Poon T.W."/>
            <person name="Priest M."/>
            <person name="Roberts A."/>
            <person name="Saif S."/>
            <person name="Shea T."/>
            <person name="Sykes S."/>
            <person name="Wortman J."/>
            <person name="Nusbaum C."/>
            <person name="Birren B."/>
        </authorList>
    </citation>
    <scope>NUCLEOTIDE SEQUENCE [LARGE SCALE GENOMIC DNA]</scope>
    <source>
        <strain evidence="5">nilgiri</strain>
    </source>
</reference>
<dbReference type="Pfam" id="PF04603">
    <property type="entry name" value="Mog1"/>
    <property type="match status" value="1"/>
</dbReference>
<evidence type="ECO:0000313" key="4">
    <source>
        <dbReference type="EMBL" id="KJP85236.1"/>
    </source>
</evidence>
<dbReference type="GeneID" id="24270446"/>
<dbReference type="GO" id="GO:0031267">
    <property type="term" value="F:small GTPase binding"/>
    <property type="evidence" value="ECO:0007669"/>
    <property type="project" value="TreeGrafter"/>
</dbReference>
<comment type="similarity">
    <text evidence="1">Belongs to the MOG1 family.</text>
</comment>
<dbReference type="GO" id="GO:0006606">
    <property type="term" value="P:protein import into nucleus"/>
    <property type="evidence" value="ECO:0007669"/>
    <property type="project" value="TreeGrafter"/>
</dbReference>
<keyword evidence="2" id="KW-0813">Transport</keyword>
<dbReference type="GO" id="GO:0005634">
    <property type="term" value="C:nucleus"/>
    <property type="evidence" value="ECO:0007669"/>
    <property type="project" value="TreeGrafter"/>
</dbReference>
<name>A0A0D9QHQ0_PLAFR</name>
<organism evidence="4 5">
    <name type="scientific">Plasmodium fragile</name>
    <dbReference type="NCBI Taxonomy" id="5857"/>
    <lineage>
        <taxon>Eukaryota</taxon>
        <taxon>Sar</taxon>
        <taxon>Alveolata</taxon>
        <taxon>Apicomplexa</taxon>
        <taxon>Aconoidasida</taxon>
        <taxon>Haemosporida</taxon>
        <taxon>Plasmodiidae</taxon>
        <taxon>Plasmodium</taxon>
        <taxon>Plasmodium (Plasmodium)</taxon>
    </lineage>
</organism>
<evidence type="ECO:0000256" key="3">
    <source>
        <dbReference type="ARBA" id="ARBA00022927"/>
    </source>
</evidence>
<evidence type="ECO:0000256" key="2">
    <source>
        <dbReference type="ARBA" id="ARBA00022448"/>
    </source>
</evidence>
<dbReference type="OrthoDB" id="10255285at2759"/>
<proteinExistence type="inferred from homology"/>
<dbReference type="EMBL" id="KQ001739">
    <property type="protein sequence ID" value="KJP85236.1"/>
    <property type="molecule type" value="Genomic_DNA"/>
</dbReference>
<dbReference type="Gene3D" id="3.40.1000.10">
    <property type="entry name" value="Mog1/PsbP, alpha/beta/alpha sandwich"/>
    <property type="match status" value="1"/>
</dbReference>
<sequence length="168" mass="19718">MAEALHESNFFNGFIKMNIPDNYLDASRFRIIPDNQEVYVHKFEDKCLIIEVLCFQNLNIQEKGKFYFYDLAKENNSEESVILISNHSVSHSQGTYILLVGRQKIKRNNSADYEPVLLYICIFPIEEHNADVLITWNVPKEDMDVHPELETFNEMAQSFRIVDYSLFV</sequence>
<dbReference type="PANTHER" id="PTHR15837">
    <property type="entry name" value="RAN GUANINE NUCLEOTIDE RELEASE FACTOR"/>
    <property type="match status" value="1"/>
</dbReference>
<evidence type="ECO:0000313" key="5">
    <source>
        <dbReference type="Proteomes" id="UP000054561"/>
    </source>
</evidence>
<dbReference type="VEuPathDB" id="PlasmoDB:AK88_05132"/>
<dbReference type="InterPro" id="IPR016123">
    <property type="entry name" value="Mog1/PsbP_a/b/a-sand"/>
</dbReference>
<dbReference type="InterPro" id="IPR007681">
    <property type="entry name" value="Mog1"/>
</dbReference>
<keyword evidence="3" id="KW-0653">Protein transport</keyword>
<dbReference type="RefSeq" id="XP_012338157.1">
    <property type="nucleotide sequence ID" value="XM_012482734.1"/>
</dbReference>
<gene>
    <name evidence="4" type="ORF">AK88_05132</name>
</gene>
<keyword evidence="5" id="KW-1185">Reference proteome</keyword>
<dbReference type="AlphaFoldDB" id="A0A0D9QHQ0"/>
<dbReference type="Proteomes" id="UP000054561">
    <property type="component" value="Unassembled WGS sequence"/>
</dbReference>
<dbReference type="SUPFAM" id="SSF55724">
    <property type="entry name" value="Mog1p/PsbP-like"/>
    <property type="match status" value="1"/>
</dbReference>
<dbReference type="PANTHER" id="PTHR15837:SF0">
    <property type="entry name" value="RAN GUANINE NUCLEOTIDE RELEASE FACTOR"/>
    <property type="match status" value="1"/>
</dbReference>
<accession>A0A0D9QHQ0</accession>
<dbReference type="GO" id="GO:0005085">
    <property type="term" value="F:guanyl-nucleotide exchange factor activity"/>
    <property type="evidence" value="ECO:0007669"/>
    <property type="project" value="TreeGrafter"/>
</dbReference>